<accession>A0ABD2PR81</accession>
<dbReference type="EMBL" id="JBJKFK010003962">
    <property type="protein sequence ID" value="KAL3309397.1"/>
    <property type="molecule type" value="Genomic_DNA"/>
</dbReference>
<sequence length="81" mass="9022">KRPLVTSLAATFRKYTPGSKQQSYGTVELTSVLGSWETSMTIRGYIEGLNPNTKHFLRPHHSGRIEVACNGNQQKFITGDL</sequence>
<organism evidence="1 2">
    <name type="scientific">Cichlidogyrus casuarinus</name>
    <dbReference type="NCBI Taxonomy" id="1844966"/>
    <lineage>
        <taxon>Eukaryota</taxon>
        <taxon>Metazoa</taxon>
        <taxon>Spiralia</taxon>
        <taxon>Lophotrochozoa</taxon>
        <taxon>Platyhelminthes</taxon>
        <taxon>Monogenea</taxon>
        <taxon>Monopisthocotylea</taxon>
        <taxon>Dactylogyridea</taxon>
        <taxon>Ancyrocephalidae</taxon>
        <taxon>Cichlidogyrus</taxon>
    </lineage>
</organism>
<dbReference type="Proteomes" id="UP001626550">
    <property type="component" value="Unassembled WGS sequence"/>
</dbReference>
<proteinExistence type="predicted"/>
<protein>
    <submittedName>
        <fullName evidence="1">Uncharacterized protein</fullName>
    </submittedName>
</protein>
<evidence type="ECO:0000313" key="1">
    <source>
        <dbReference type="EMBL" id="KAL3309397.1"/>
    </source>
</evidence>
<gene>
    <name evidence="1" type="ORF">Ciccas_012057</name>
</gene>
<dbReference type="AlphaFoldDB" id="A0ABD2PR81"/>
<feature type="non-terminal residue" evidence="1">
    <location>
        <position position="1"/>
    </location>
</feature>
<name>A0ABD2PR81_9PLAT</name>
<comment type="caution">
    <text evidence="1">The sequence shown here is derived from an EMBL/GenBank/DDBJ whole genome shotgun (WGS) entry which is preliminary data.</text>
</comment>
<evidence type="ECO:0000313" key="2">
    <source>
        <dbReference type="Proteomes" id="UP001626550"/>
    </source>
</evidence>
<reference evidence="1 2" key="1">
    <citation type="submission" date="2024-11" db="EMBL/GenBank/DDBJ databases">
        <title>Adaptive evolution of stress response genes in parasites aligns with host niche diversity.</title>
        <authorList>
            <person name="Hahn C."/>
            <person name="Resl P."/>
        </authorList>
    </citation>
    <scope>NUCLEOTIDE SEQUENCE [LARGE SCALE GENOMIC DNA]</scope>
    <source>
        <strain evidence="1">EGGRZ-B1_66</strain>
        <tissue evidence="1">Body</tissue>
    </source>
</reference>
<keyword evidence="2" id="KW-1185">Reference proteome</keyword>